<dbReference type="AlphaFoldDB" id="A0A284VSA2"/>
<dbReference type="OrthoDB" id="120329at2157"/>
<dbReference type="InterPro" id="IPR001539">
    <property type="entry name" value="Peptidase_U32"/>
</dbReference>
<sequence>MKLVIPHPGHFLALKEICKEATGDAYEIYMAGTPEVLGSGRITLHAPMLDEIVTQTEYLHDRKLKIGIVMNPSCMGGQHLTSQGYNMFRWYFGKLNDIGVDSVTVAEPYLIEMLRKEFPDIKVVVSTISHVDSPERARFYLELGADAITLDTNINRNFDILEAIKDVADCELRLLVNEACLYKCPFRYSHFNLFSHMTALGNKPSIFSDYYYEKCMSFRVRYPELVIKSPWIRPEDLGAYEALGIDCFKMSGRANTIRWIIDCMKAYSNRSYDGNLMDLLDCPSELRDMFYIPNKELEGAVKQWMGCKKFCHRCGFCKATAERVIRVYEFKDRQRKTLPLKEVRTKCATS</sequence>
<dbReference type="PANTHER" id="PTHR30217">
    <property type="entry name" value="PEPTIDASE U32 FAMILY"/>
    <property type="match status" value="1"/>
</dbReference>
<dbReference type="GO" id="GO:0016787">
    <property type="term" value="F:hydrolase activity"/>
    <property type="evidence" value="ECO:0007669"/>
    <property type="project" value="UniProtKB-KW"/>
</dbReference>
<organism evidence="1 2">
    <name type="scientific">Candidatus Methanoperedens nitratireducens</name>
    <dbReference type="NCBI Taxonomy" id="1392998"/>
    <lineage>
        <taxon>Archaea</taxon>
        <taxon>Methanobacteriati</taxon>
        <taxon>Methanobacteriota</taxon>
        <taxon>Stenosarchaea group</taxon>
        <taxon>Methanomicrobia</taxon>
        <taxon>Methanosarcinales</taxon>
        <taxon>ANME-2 cluster</taxon>
        <taxon>Candidatus Methanoperedentaceae</taxon>
        <taxon>Candidatus Methanoperedens</taxon>
    </lineage>
</organism>
<name>A0A284VSA2_9EURY</name>
<dbReference type="SUPFAM" id="SSF51412">
    <property type="entry name" value="Inosine monophosphate dehydrogenase (IMPDH)"/>
    <property type="match status" value="1"/>
</dbReference>
<dbReference type="InterPro" id="IPR051454">
    <property type="entry name" value="RNA/ubiquinone_mod_enzymes"/>
</dbReference>
<accession>A0A284VSA2</accession>
<evidence type="ECO:0000313" key="1">
    <source>
        <dbReference type="EMBL" id="SNQ62166.1"/>
    </source>
</evidence>
<keyword evidence="1" id="KW-0378">Hydrolase</keyword>
<keyword evidence="2" id="KW-1185">Reference proteome</keyword>
<gene>
    <name evidence="1" type="ORF">MNV_60047</name>
</gene>
<dbReference type="STRING" id="1392998.ANME2D_01096"/>
<dbReference type="EC" id="3.4.-.-" evidence="1"/>
<proteinExistence type="predicted"/>
<dbReference type="PANTHER" id="PTHR30217:SF10">
    <property type="entry name" value="23S RRNA 5-HYDROXYCYTIDINE C2501 SYNTHASE"/>
    <property type="match status" value="1"/>
</dbReference>
<dbReference type="RefSeq" id="WP_096206768.1">
    <property type="nucleotide sequence ID" value="NZ_FZMP01000207.1"/>
</dbReference>
<evidence type="ECO:0000313" key="2">
    <source>
        <dbReference type="Proteomes" id="UP000218615"/>
    </source>
</evidence>
<dbReference type="Proteomes" id="UP000218615">
    <property type="component" value="Unassembled WGS sequence"/>
</dbReference>
<dbReference type="Pfam" id="PF01136">
    <property type="entry name" value="Peptidase_U32"/>
    <property type="match status" value="1"/>
</dbReference>
<dbReference type="EMBL" id="FZMP01000207">
    <property type="protein sequence ID" value="SNQ62166.1"/>
    <property type="molecule type" value="Genomic_DNA"/>
</dbReference>
<protein>
    <submittedName>
        <fullName evidence="1">Putative enzyme</fullName>
        <ecNumber evidence="1">3.4.-.-</ecNumber>
    </submittedName>
</protein>
<reference evidence="2" key="1">
    <citation type="submission" date="2017-06" db="EMBL/GenBank/DDBJ databases">
        <authorList>
            <person name="Cremers G."/>
        </authorList>
    </citation>
    <scope>NUCLEOTIDE SEQUENCE [LARGE SCALE GENOMIC DNA]</scope>
</reference>